<dbReference type="RefSeq" id="WP_118688185.1">
    <property type="nucleotide sequence ID" value="NZ_JACOPE010000001.1"/>
</dbReference>
<dbReference type="Gene3D" id="1.20.1440.230">
    <property type="entry name" value="NADH-ubiquinone oxidoreductase 51kDa subunit, iron-sulphur binding domain"/>
    <property type="match status" value="1"/>
</dbReference>
<dbReference type="PANTHER" id="PTHR43578">
    <property type="entry name" value="NADH-QUINONE OXIDOREDUCTASE SUBUNIT F"/>
    <property type="match status" value="1"/>
</dbReference>
<gene>
    <name evidence="5" type="ORF">H8S40_05255</name>
</gene>
<keyword evidence="6" id="KW-1185">Reference proteome</keyword>
<proteinExistence type="predicted"/>
<feature type="domain" description="4Fe-4S ferredoxin-type" evidence="4">
    <location>
        <begin position="322"/>
        <end position="351"/>
    </location>
</feature>
<comment type="caution">
    <text evidence="5">The sequence shown here is derived from an EMBL/GenBank/DDBJ whole genome shotgun (WGS) entry which is preliminary data.</text>
</comment>
<evidence type="ECO:0000256" key="1">
    <source>
        <dbReference type="ARBA" id="ARBA00022723"/>
    </source>
</evidence>
<evidence type="ECO:0000256" key="3">
    <source>
        <dbReference type="ARBA" id="ARBA00023014"/>
    </source>
</evidence>
<evidence type="ECO:0000313" key="6">
    <source>
        <dbReference type="Proteomes" id="UP000631576"/>
    </source>
</evidence>
<dbReference type="PROSITE" id="PS51379">
    <property type="entry name" value="4FE4S_FER_2"/>
    <property type="match status" value="2"/>
</dbReference>
<keyword evidence="1" id="KW-0479">Metal-binding</keyword>
<evidence type="ECO:0000259" key="4">
    <source>
        <dbReference type="PROSITE" id="PS51379"/>
    </source>
</evidence>
<accession>A0ABR7G8B8</accession>
<dbReference type="InterPro" id="IPR017896">
    <property type="entry name" value="4Fe4S_Fe-S-bd"/>
</dbReference>
<feature type="domain" description="4Fe-4S ferredoxin-type" evidence="4">
    <location>
        <begin position="352"/>
        <end position="381"/>
    </location>
</feature>
<evidence type="ECO:0000256" key="2">
    <source>
        <dbReference type="ARBA" id="ARBA00023004"/>
    </source>
</evidence>
<dbReference type="EMBL" id="JACOPE010000001">
    <property type="protein sequence ID" value="MBC5682981.1"/>
    <property type="molecule type" value="Genomic_DNA"/>
</dbReference>
<dbReference type="PROSITE" id="PS00198">
    <property type="entry name" value="4FE4S_FER_1"/>
    <property type="match status" value="1"/>
</dbReference>
<dbReference type="Pfam" id="PF13237">
    <property type="entry name" value="Fer4_10"/>
    <property type="match status" value="1"/>
</dbReference>
<name>A0ABR7G8B8_9FIRM</name>
<dbReference type="InterPro" id="IPR019575">
    <property type="entry name" value="Nuop51_4Fe4S-bd"/>
</dbReference>
<dbReference type="InterPro" id="IPR037207">
    <property type="entry name" value="Nuop51_4Fe4S-bd_sf"/>
</dbReference>
<dbReference type="Gene3D" id="3.30.70.20">
    <property type="match status" value="1"/>
</dbReference>
<keyword evidence="3" id="KW-0411">Iron-sulfur</keyword>
<sequence>MSALENAKNGSSQDVLNKIQEANLSEYGLCAQPLFDRLMAAKEESAEEQKELGIVAALNNADTDHALLAVLKEQPEQVMEGISIAAYALGTEKKSLQIPEEETDLFESLKETAEKYGVELVSGIVNVRAAKGSAVLHIVTVKNLADLFDGAYEDGVYVSVNGADLQKVAKDKKIAELIDTDDVKALYFGYEYHTPEAAETTVGEAGITNGVVRVLTSKDCIVQGAQKELLASRKTSCGKCVFCREGLIQLEHMQKEITEGRGKVEFIDLTKEIGEAMCYSTPCSMGQVSAKAALSATELFTKEYEEHIKKKNCPAGACTSFVNIYIDPSLCNGCGECMDVCPKDCIEGKAKYIHMIDDFDCTKCGKCMEVCDEDAIVQTTGKLPKLPNRLTKVGKFKKR</sequence>
<dbReference type="Pfam" id="PF10589">
    <property type="entry name" value="NADH_4Fe-4S"/>
    <property type="match status" value="1"/>
</dbReference>
<dbReference type="SUPFAM" id="SSF54862">
    <property type="entry name" value="4Fe-4S ferredoxins"/>
    <property type="match status" value="1"/>
</dbReference>
<dbReference type="Proteomes" id="UP000631576">
    <property type="component" value="Unassembled WGS sequence"/>
</dbReference>
<organism evidence="5 6">
    <name type="scientific">Ruminococcus hominis</name>
    <dbReference type="NCBI Taxonomy" id="2763065"/>
    <lineage>
        <taxon>Bacteria</taxon>
        <taxon>Bacillati</taxon>
        <taxon>Bacillota</taxon>
        <taxon>Clostridia</taxon>
        <taxon>Eubacteriales</taxon>
        <taxon>Oscillospiraceae</taxon>
        <taxon>Ruminococcus</taxon>
    </lineage>
</organism>
<evidence type="ECO:0000313" key="5">
    <source>
        <dbReference type="EMBL" id="MBC5682981.1"/>
    </source>
</evidence>
<dbReference type="PANTHER" id="PTHR43578:SF3">
    <property type="entry name" value="NADH-QUINONE OXIDOREDUCTASE SUBUNIT F"/>
    <property type="match status" value="1"/>
</dbReference>
<keyword evidence="2" id="KW-0408">Iron</keyword>
<dbReference type="SUPFAM" id="SSF140490">
    <property type="entry name" value="Nqo1C-terminal domain-like"/>
    <property type="match status" value="1"/>
</dbReference>
<dbReference type="InterPro" id="IPR017900">
    <property type="entry name" value="4Fe4S_Fe_S_CS"/>
</dbReference>
<protein>
    <submittedName>
        <fullName evidence="5">4Fe-4S binding protein</fullName>
    </submittedName>
</protein>
<reference evidence="5 6" key="1">
    <citation type="submission" date="2020-08" db="EMBL/GenBank/DDBJ databases">
        <title>Genome public.</title>
        <authorList>
            <person name="Liu C."/>
            <person name="Sun Q."/>
        </authorList>
    </citation>
    <scope>NUCLEOTIDE SEQUENCE [LARGE SCALE GENOMIC DNA]</scope>
    <source>
        <strain evidence="5 6">NSJ-13</strain>
    </source>
</reference>